<dbReference type="Proteomes" id="UP000515125">
    <property type="component" value="Unplaced"/>
</dbReference>
<proteinExistence type="predicted"/>
<dbReference type="GeneID" id="34619501"/>
<dbReference type="RefSeq" id="XP_026193950.1">
    <property type="nucleotide sequence ID" value="XM_026338165.1"/>
</dbReference>
<evidence type="ECO:0000313" key="2">
    <source>
        <dbReference type="Proteomes" id="UP000515125"/>
    </source>
</evidence>
<accession>A0A6P6S3T0</accession>
<feature type="region of interest" description="Disordered" evidence="1">
    <location>
        <begin position="98"/>
        <end position="149"/>
    </location>
</feature>
<evidence type="ECO:0000256" key="1">
    <source>
        <dbReference type="SAM" id="MobiDB-lite"/>
    </source>
</evidence>
<gene>
    <name evidence="3" type="primary">LOC34619501</name>
</gene>
<organism evidence="2 3">
    <name type="scientific">Cyclospora cayetanensis</name>
    <dbReference type="NCBI Taxonomy" id="88456"/>
    <lineage>
        <taxon>Eukaryota</taxon>
        <taxon>Sar</taxon>
        <taxon>Alveolata</taxon>
        <taxon>Apicomplexa</taxon>
        <taxon>Conoidasida</taxon>
        <taxon>Coccidia</taxon>
        <taxon>Eucoccidiorida</taxon>
        <taxon>Eimeriorina</taxon>
        <taxon>Eimeriidae</taxon>
        <taxon>Cyclospora</taxon>
    </lineage>
</organism>
<dbReference type="OrthoDB" id="330357at2759"/>
<dbReference type="AlphaFoldDB" id="A0A6P6S3T0"/>
<evidence type="ECO:0000313" key="3">
    <source>
        <dbReference type="RefSeq" id="XP_026193950.1"/>
    </source>
</evidence>
<feature type="compositionally biased region" description="Polar residues" evidence="1">
    <location>
        <begin position="103"/>
        <end position="144"/>
    </location>
</feature>
<keyword evidence="2" id="KW-1185">Reference proteome</keyword>
<reference evidence="3" key="1">
    <citation type="submission" date="2025-08" db="UniProtKB">
        <authorList>
            <consortium name="RefSeq"/>
        </authorList>
    </citation>
    <scope>IDENTIFICATION</scope>
</reference>
<protein>
    <submittedName>
        <fullName evidence="3">Uncharacterized protein LOC34619501</fullName>
    </submittedName>
</protein>
<name>A0A6P6S3T0_9EIME</name>
<sequence length="364" mass="40095">MADFQQALEARKKKAEADQVFEGYGRKKFSFKEGKRRPISDPTKLIKAMQVKGVESPTERTPALTFSDSGLGIGVEGFADVALRSRTEIVPLDEPGEAHLEDTQGQQPQDSTNQQQKGQRQEAPSSQCSPSKQIHNATGSTPSKKTLELSHRHNWATQTPVHLRFAKDQSSSEVQSKAHALASEFELPRQIAIRVALLYQFTEDGIGERIANIYLDAIKRLKAGITCSKLCQSSLKVKRKLLQFQIPEAALVIKGLGFAGYFSGSRQIDTRIIKDLFLGSRHSEEFREVNSRIKPLGQALQESRCCVLSTALRTYSLLMDRPSDLAAVCAVVDVATGRHGPAVWNPDGASNAVFATGFQARKVM</sequence>